<evidence type="ECO:0000313" key="3">
    <source>
        <dbReference type="Proteomes" id="UP000708208"/>
    </source>
</evidence>
<dbReference type="Proteomes" id="UP000708208">
    <property type="component" value="Unassembled WGS sequence"/>
</dbReference>
<dbReference type="AlphaFoldDB" id="A0A8J2LRZ7"/>
<proteinExistence type="predicted"/>
<feature type="compositionally biased region" description="Low complexity" evidence="1">
    <location>
        <begin position="23"/>
        <end position="36"/>
    </location>
</feature>
<feature type="non-terminal residue" evidence="2">
    <location>
        <position position="1"/>
    </location>
</feature>
<evidence type="ECO:0000313" key="2">
    <source>
        <dbReference type="EMBL" id="CAG7838054.1"/>
    </source>
</evidence>
<name>A0A8J2LRZ7_9HEXA</name>
<dbReference type="EMBL" id="CAJVCH010571638">
    <property type="protein sequence ID" value="CAG7838054.1"/>
    <property type="molecule type" value="Genomic_DNA"/>
</dbReference>
<gene>
    <name evidence="2" type="ORF">AFUS01_LOCUS47069</name>
</gene>
<feature type="region of interest" description="Disordered" evidence="1">
    <location>
        <begin position="1"/>
        <end position="52"/>
    </location>
</feature>
<reference evidence="2" key="1">
    <citation type="submission" date="2021-06" db="EMBL/GenBank/DDBJ databases">
        <authorList>
            <person name="Hodson N. C."/>
            <person name="Mongue J. A."/>
            <person name="Jaron S. K."/>
        </authorList>
    </citation>
    <scope>NUCLEOTIDE SEQUENCE</scope>
</reference>
<protein>
    <submittedName>
        <fullName evidence="2">Uncharacterized protein</fullName>
    </submittedName>
</protein>
<evidence type="ECO:0000256" key="1">
    <source>
        <dbReference type="SAM" id="MobiDB-lite"/>
    </source>
</evidence>
<feature type="compositionally biased region" description="Polar residues" evidence="1">
    <location>
        <begin position="11"/>
        <end position="22"/>
    </location>
</feature>
<accession>A0A8J2LRZ7</accession>
<comment type="caution">
    <text evidence="2">The sequence shown here is derived from an EMBL/GenBank/DDBJ whole genome shotgun (WGS) entry which is preliminary data.</text>
</comment>
<keyword evidence="3" id="KW-1185">Reference proteome</keyword>
<organism evidence="2 3">
    <name type="scientific">Allacma fusca</name>
    <dbReference type="NCBI Taxonomy" id="39272"/>
    <lineage>
        <taxon>Eukaryota</taxon>
        <taxon>Metazoa</taxon>
        <taxon>Ecdysozoa</taxon>
        <taxon>Arthropoda</taxon>
        <taxon>Hexapoda</taxon>
        <taxon>Collembola</taxon>
        <taxon>Symphypleona</taxon>
        <taxon>Sminthuridae</taxon>
        <taxon>Allacma</taxon>
    </lineage>
</organism>
<sequence length="52" mass="5435">MPSADALLADLQTTVSSPPTSLNRSSGYGSNVNGSSPLAKQTETFDYNVEKS</sequence>